<evidence type="ECO:0000259" key="2">
    <source>
        <dbReference type="Pfam" id="PF02517"/>
    </source>
</evidence>
<dbReference type="AlphaFoldDB" id="A0A499W9B3"/>
<proteinExistence type="predicted"/>
<dbReference type="GO" id="GO:0004175">
    <property type="term" value="F:endopeptidase activity"/>
    <property type="evidence" value="ECO:0007669"/>
    <property type="project" value="UniProtKB-ARBA"/>
</dbReference>
<keyword evidence="1" id="KW-0812">Transmembrane</keyword>
<feature type="transmembrane region" description="Helical" evidence="1">
    <location>
        <begin position="12"/>
        <end position="32"/>
    </location>
</feature>
<evidence type="ECO:0000313" key="3">
    <source>
        <dbReference type="EMBL" id="BBJ56077.1"/>
    </source>
</evidence>
<dbReference type="EMBL" id="AP019621">
    <property type="protein sequence ID" value="BBJ56077.1"/>
    <property type="molecule type" value="Genomic_DNA"/>
</dbReference>
<keyword evidence="1" id="KW-1133">Transmembrane helix</keyword>
<dbReference type="InterPro" id="IPR003675">
    <property type="entry name" value="Rce1/LyrA-like_dom"/>
</dbReference>
<organism evidence="3">
    <name type="scientific">Streptomyces avermitilis</name>
    <dbReference type="NCBI Taxonomy" id="33903"/>
    <lineage>
        <taxon>Bacteria</taxon>
        <taxon>Bacillati</taxon>
        <taxon>Actinomycetota</taxon>
        <taxon>Actinomycetes</taxon>
        <taxon>Kitasatosporales</taxon>
        <taxon>Streptomycetaceae</taxon>
        <taxon>Streptomyces</taxon>
    </lineage>
</organism>
<accession>A0A499W9B3</accession>
<feature type="domain" description="CAAX prenyl protease 2/Lysostaphin resistance protein A-like" evidence="2">
    <location>
        <begin position="22"/>
        <end position="61"/>
    </location>
</feature>
<sequence>MLLVPGGDDAGLRWAGWDVFAPAMAMLVLVPLQSAAEEYVFRGWLMQAAGAFFRSPWFAIVPPS</sequence>
<keyword evidence="1" id="KW-0472">Membrane</keyword>
<feature type="transmembrane region" description="Helical" evidence="1">
    <location>
        <begin position="39"/>
        <end position="60"/>
    </location>
</feature>
<dbReference type="Pfam" id="PF02517">
    <property type="entry name" value="Rce1-like"/>
    <property type="match status" value="1"/>
</dbReference>
<evidence type="ECO:0000256" key="1">
    <source>
        <dbReference type="SAM" id="Phobius"/>
    </source>
</evidence>
<gene>
    <name evidence="3" type="ORF">SAVMC3_87060</name>
</gene>
<protein>
    <recommendedName>
        <fullName evidence="2">CAAX prenyl protease 2/Lysostaphin resistance protein A-like domain-containing protein</fullName>
    </recommendedName>
</protein>
<reference evidence="3" key="1">
    <citation type="submission" date="2019-04" db="EMBL/GenBank/DDBJ databases">
        <title>Draft genome sequences of Streptomyces avermitilis MC3.</title>
        <authorList>
            <person name="Komaki H."/>
            <person name="Tamura T."/>
            <person name="Hosoyama A."/>
        </authorList>
    </citation>
    <scope>NUCLEOTIDE SEQUENCE</scope>
    <source>
        <strain evidence="3">MC3</strain>
    </source>
</reference>
<name>A0A499W9B3_STRAX</name>
<dbReference type="GO" id="GO:0080120">
    <property type="term" value="P:CAAX-box protein maturation"/>
    <property type="evidence" value="ECO:0007669"/>
    <property type="project" value="UniProtKB-ARBA"/>
</dbReference>